<keyword evidence="4 5" id="KW-0132">Cell division</keyword>
<dbReference type="PRINTS" id="PR00449">
    <property type="entry name" value="RASTRNSFRMNG"/>
</dbReference>
<keyword evidence="2" id="KW-0342">GTP-binding</keyword>
<dbReference type="PROSITE" id="PS51419">
    <property type="entry name" value="RAB"/>
    <property type="match status" value="1"/>
</dbReference>
<dbReference type="AlphaFoldDB" id="A0A8B8DP84"/>
<dbReference type="SMART" id="SM00175">
    <property type="entry name" value="RAB"/>
    <property type="match status" value="1"/>
</dbReference>
<organism evidence="3 5">
    <name type="scientific">Crassostrea virginica</name>
    <name type="common">Eastern oyster</name>
    <dbReference type="NCBI Taxonomy" id="6565"/>
    <lineage>
        <taxon>Eukaryota</taxon>
        <taxon>Metazoa</taxon>
        <taxon>Spiralia</taxon>
        <taxon>Lophotrochozoa</taxon>
        <taxon>Mollusca</taxon>
        <taxon>Bivalvia</taxon>
        <taxon>Autobranchia</taxon>
        <taxon>Pteriomorphia</taxon>
        <taxon>Ostreida</taxon>
        <taxon>Ostreoidea</taxon>
        <taxon>Ostreidae</taxon>
        <taxon>Crassostrea</taxon>
    </lineage>
</organism>
<keyword evidence="1" id="KW-0547">Nucleotide-binding</keyword>
<dbReference type="KEGG" id="cvn:111128590"/>
<dbReference type="SUPFAM" id="SSF52540">
    <property type="entry name" value="P-loop containing nucleoside triphosphate hydrolases"/>
    <property type="match status" value="1"/>
</dbReference>
<proteinExistence type="predicted"/>
<dbReference type="RefSeq" id="XP_022330002.1">
    <property type="nucleotide sequence ID" value="XM_022474294.1"/>
</dbReference>
<name>A0A8B8DP84_CRAVI</name>
<gene>
    <name evidence="5" type="primary">LOC111128594</name>
    <name evidence="4" type="synonym">LOC111128590</name>
</gene>
<dbReference type="Pfam" id="PF00071">
    <property type="entry name" value="Ras"/>
    <property type="match status" value="1"/>
</dbReference>
<dbReference type="CDD" id="cd00157">
    <property type="entry name" value="Rho"/>
    <property type="match status" value="1"/>
</dbReference>
<reference evidence="4 5" key="1">
    <citation type="submission" date="2025-04" db="UniProtKB">
        <authorList>
            <consortium name="RefSeq"/>
        </authorList>
    </citation>
    <scope>IDENTIFICATION</scope>
    <source>
        <tissue evidence="4 5">Whole sample</tissue>
    </source>
</reference>
<dbReference type="Gene3D" id="3.40.50.300">
    <property type="entry name" value="P-loop containing nucleotide triphosphate hydrolases"/>
    <property type="match status" value="1"/>
</dbReference>
<dbReference type="GO" id="GO:0051301">
    <property type="term" value="P:cell division"/>
    <property type="evidence" value="ECO:0007669"/>
    <property type="project" value="UniProtKB-KW"/>
</dbReference>
<dbReference type="InterPro" id="IPR005225">
    <property type="entry name" value="Small_GTP-bd"/>
</dbReference>
<dbReference type="OrthoDB" id="265044at2759"/>
<dbReference type="InterPro" id="IPR003578">
    <property type="entry name" value="Small_GTPase_Rho"/>
</dbReference>
<dbReference type="SMART" id="SM00174">
    <property type="entry name" value="RHO"/>
    <property type="match status" value="1"/>
</dbReference>
<dbReference type="PANTHER" id="PTHR24072">
    <property type="entry name" value="RHO FAMILY GTPASE"/>
    <property type="match status" value="1"/>
</dbReference>
<dbReference type="Proteomes" id="UP000694844">
    <property type="component" value="Chromosome 4"/>
</dbReference>
<keyword evidence="4 5" id="KW-0131">Cell cycle</keyword>
<dbReference type="GO" id="GO:0005525">
    <property type="term" value="F:GTP binding"/>
    <property type="evidence" value="ECO:0007669"/>
    <property type="project" value="UniProtKB-KW"/>
</dbReference>
<dbReference type="NCBIfam" id="TIGR00231">
    <property type="entry name" value="small_GTP"/>
    <property type="match status" value="1"/>
</dbReference>
<evidence type="ECO:0000313" key="3">
    <source>
        <dbReference type="Proteomes" id="UP000694844"/>
    </source>
</evidence>
<dbReference type="GO" id="GO:0007264">
    <property type="term" value="P:small GTPase-mediated signal transduction"/>
    <property type="evidence" value="ECO:0007669"/>
    <property type="project" value="InterPro"/>
</dbReference>
<dbReference type="InterPro" id="IPR027417">
    <property type="entry name" value="P-loop_NTPase"/>
</dbReference>
<dbReference type="PROSITE" id="PS51421">
    <property type="entry name" value="RAS"/>
    <property type="match status" value="1"/>
</dbReference>
<dbReference type="KEGG" id="cvn:111128594"/>
<dbReference type="PROSITE" id="PS51420">
    <property type="entry name" value="RHO"/>
    <property type="match status" value="1"/>
</dbReference>
<evidence type="ECO:0000313" key="4">
    <source>
        <dbReference type="RefSeq" id="XP_022330002.1"/>
    </source>
</evidence>
<evidence type="ECO:0000313" key="5">
    <source>
        <dbReference type="RefSeq" id="XP_022330017.1"/>
    </source>
</evidence>
<accession>A0A8B8DP84</accession>
<protein>
    <submittedName>
        <fullName evidence="4 5">Cell division control protein 42 homolog</fullName>
    </submittedName>
</protein>
<keyword evidence="3" id="KW-1185">Reference proteome</keyword>
<dbReference type="RefSeq" id="XP_022330017.1">
    <property type="nucleotide sequence ID" value="XM_022474309.1"/>
</dbReference>
<sequence length="208" mass="22913">MNSRGGSSTKYQVLESSSLKCCIVGDTKSGKTAIAYRLQAQEFKEGYSATSFDNYSVTSLVDGTPYHLSLFDTAGNHDMVQLRSLSYDKSDVVLVCFSVADPVMFVNVEKFWVNEIRSYLPRTPFLLVGTHLDLKDQRTSISEDSVVIADIVIPSTRVSDMATRLGSAGYVECSAKTGFGIDELVKELVVAAHFRPKENKSSECCFVM</sequence>
<dbReference type="SMART" id="SM00173">
    <property type="entry name" value="RAS"/>
    <property type="match status" value="1"/>
</dbReference>
<dbReference type="GO" id="GO:0003924">
    <property type="term" value="F:GTPase activity"/>
    <property type="evidence" value="ECO:0007669"/>
    <property type="project" value="InterPro"/>
</dbReference>
<dbReference type="InterPro" id="IPR001806">
    <property type="entry name" value="Small_GTPase"/>
</dbReference>
<evidence type="ECO:0000256" key="2">
    <source>
        <dbReference type="ARBA" id="ARBA00023134"/>
    </source>
</evidence>
<evidence type="ECO:0000256" key="1">
    <source>
        <dbReference type="ARBA" id="ARBA00022741"/>
    </source>
</evidence>
<dbReference type="GeneID" id="111128594"/>